<evidence type="ECO:0000313" key="1">
    <source>
        <dbReference type="EMBL" id="KAF2885965.1"/>
    </source>
</evidence>
<gene>
    <name evidence="1" type="ORF">ILUMI_20208</name>
</gene>
<dbReference type="OrthoDB" id="6723241at2759"/>
<dbReference type="EMBL" id="VTPC01089055">
    <property type="protein sequence ID" value="KAF2885965.1"/>
    <property type="molecule type" value="Genomic_DNA"/>
</dbReference>
<organism evidence="1 2">
    <name type="scientific">Ignelater luminosus</name>
    <name type="common">Cucubano</name>
    <name type="synonym">Pyrophorus luminosus</name>
    <dbReference type="NCBI Taxonomy" id="2038154"/>
    <lineage>
        <taxon>Eukaryota</taxon>
        <taxon>Metazoa</taxon>
        <taxon>Ecdysozoa</taxon>
        <taxon>Arthropoda</taxon>
        <taxon>Hexapoda</taxon>
        <taxon>Insecta</taxon>
        <taxon>Pterygota</taxon>
        <taxon>Neoptera</taxon>
        <taxon>Endopterygota</taxon>
        <taxon>Coleoptera</taxon>
        <taxon>Polyphaga</taxon>
        <taxon>Elateriformia</taxon>
        <taxon>Elateroidea</taxon>
        <taxon>Elateridae</taxon>
        <taxon>Agrypninae</taxon>
        <taxon>Pyrophorini</taxon>
        <taxon>Ignelater</taxon>
    </lineage>
</organism>
<comment type="caution">
    <text evidence="1">The sequence shown here is derived from an EMBL/GenBank/DDBJ whole genome shotgun (WGS) entry which is preliminary data.</text>
</comment>
<reference evidence="1" key="1">
    <citation type="submission" date="2019-08" db="EMBL/GenBank/DDBJ databases">
        <title>The genome of the North American firefly Photinus pyralis.</title>
        <authorList>
            <consortium name="Photinus pyralis genome working group"/>
            <person name="Fallon T.R."/>
            <person name="Sander Lower S.E."/>
            <person name="Weng J.-K."/>
        </authorList>
    </citation>
    <scope>NUCLEOTIDE SEQUENCE</scope>
    <source>
        <strain evidence="1">TRF0915ILg1</strain>
        <tissue evidence="1">Whole body</tissue>
    </source>
</reference>
<dbReference type="Proteomes" id="UP000801492">
    <property type="component" value="Unassembled WGS sequence"/>
</dbReference>
<sequence length="244" mass="27742">MQILTGHAYLRALRAHILAHATLICDYVSIQEEVCGGIESQVFCSAPSLRYRGATLKLWVQYFEIVTLIKLFIEAERTSGTFTFKWTKGMTSVHNIGEEIKKMCGVAFTRSEQHVEMREARIKRDSTNSEKLIEWFMQHYPFLDVSEILSLSTVVVGDSSINCHMSKEIGLFATDTIVGGDFQNVKFYIHAVDKDDKMANLRPLIGKVNEHFVRYTPVSKDMSIDSFRIQSLDSCSAIRVLCEL</sequence>
<name>A0A8K0CEN5_IGNLU</name>
<accession>A0A8K0CEN5</accession>
<keyword evidence="2" id="KW-1185">Reference proteome</keyword>
<protein>
    <submittedName>
        <fullName evidence="1">Uncharacterized protein</fullName>
    </submittedName>
</protein>
<proteinExistence type="predicted"/>
<evidence type="ECO:0000313" key="2">
    <source>
        <dbReference type="Proteomes" id="UP000801492"/>
    </source>
</evidence>
<dbReference type="AlphaFoldDB" id="A0A8K0CEN5"/>